<protein>
    <recommendedName>
        <fullName evidence="7">Glutamate pyruvate transaminase</fullName>
    </recommendedName>
    <alternativeName>
        <fullName evidence="8">Glutamic--alanine transaminase</fullName>
    </alternativeName>
    <alternativeName>
        <fullName evidence="9">Glutamic--pyruvic transaminase</fullName>
    </alternativeName>
</protein>
<dbReference type="InterPro" id="IPR015421">
    <property type="entry name" value="PyrdxlP-dep_Trfase_major"/>
</dbReference>
<dbReference type="OrthoDB" id="1732682at2759"/>
<comment type="cofactor">
    <cofactor evidence="1">
        <name>pyridoxal 5'-phosphate</name>
        <dbReference type="ChEBI" id="CHEBI:597326"/>
    </cofactor>
</comment>
<dbReference type="Gene3D" id="3.40.640.10">
    <property type="entry name" value="Type I PLP-dependent aspartate aminotransferase-like (Major domain)"/>
    <property type="match status" value="1"/>
</dbReference>
<dbReference type="InterPro" id="IPR004839">
    <property type="entry name" value="Aminotransferase_I/II_large"/>
</dbReference>
<evidence type="ECO:0000256" key="8">
    <source>
        <dbReference type="ARBA" id="ARBA00078532"/>
    </source>
</evidence>
<dbReference type="FunFam" id="1.10.287.1970:FF:000001">
    <property type="entry name" value="Alanine aminotransferase 2"/>
    <property type="match status" value="1"/>
</dbReference>
<organism evidence="11 12">
    <name type="scientific">Smittium megazygosporum</name>
    <dbReference type="NCBI Taxonomy" id="133381"/>
    <lineage>
        <taxon>Eukaryota</taxon>
        <taxon>Fungi</taxon>
        <taxon>Fungi incertae sedis</taxon>
        <taxon>Zoopagomycota</taxon>
        <taxon>Kickxellomycotina</taxon>
        <taxon>Harpellomycetes</taxon>
        <taxon>Harpellales</taxon>
        <taxon>Legeriomycetaceae</taxon>
        <taxon>Smittium</taxon>
    </lineage>
</organism>
<feature type="domain" description="Aminotransferase class I/classII large" evidence="10">
    <location>
        <begin position="115"/>
        <end position="472"/>
    </location>
</feature>
<dbReference type="UniPathway" id="UPA00528">
    <property type="reaction ID" value="UER00586"/>
</dbReference>
<dbReference type="InterPro" id="IPR045088">
    <property type="entry name" value="ALAT1/2-like"/>
</dbReference>
<accession>A0A2T9Z4L9</accession>
<dbReference type="Gene3D" id="1.10.287.1970">
    <property type="match status" value="1"/>
</dbReference>
<evidence type="ECO:0000256" key="4">
    <source>
        <dbReference type="ARBA" id="ARBA00022679"/>
    </source>
</evidence>
<dbReference type="Gene3D" id="3.90.1150.10">
    <property type="entry name" value="Aspartate Aminotransferase, domain 1"/>
    <property type="match status" value="1"/>
</dbReference>
<evidence type="ECO:0000256" key="6">
    <source>
        <dbReference type="ARBA" id="ARBA00025785"/>
    </source>
</evidence>
<evidence type="ECO:0000256" key="7">
    <source>
        <dbReference type="ARBA" id="ARBA00077894"/>
    </source>
</evidence>
<dbReference type="GO" id="GO:0008483">
    <property type="term" value="F:transaminase activity"/>
    <property type="evidence" value="ECO:0007669"/>
    <property type="project" value="UniProtKB-KW"/>
</dbReference>
<keyword evidence="4" id="KW-0808">Transferase</keyword>
<evidence type="ECO:0000256" key="9">
    <source>
        <dbReference type="ARBA" id="ARBA00080525"/>
    </source>
</evidence>
<dbReference type="InterPro" id="IPR015424">
    <property type="entry name" value="PyrdxlP-dep_Trfase"/>
</dbReference>
<dbReference type="Proteomes" id="UP000245609">
    <property type="component" value="Unassembled WGS sequence"/>
</dbReference>
<dbReference type="GO" id="GO:0030170">
    <property type="term" value="F:pyridoxal phosphate binding"/>
    <property type="evidence" value="ECO:0007669"/>
    <property type="project" value="InterPro"/>
</dbReference>
<dbReference type="EMBL" id="MBFS01002252">
    <property type="protein sequence ID" value="PVU99548.1"/>
    <property type="molecule type" value="Genomic_DNA"/>
</dbReference>
<dbReference type="PANTHER" id="PTHR11751">
    <property type="entry name" value="ALANINE AMINOTRANSFERASE"/>
    <property type="match status" value="1"/>
</dbReference>
<dbReference type="SUPFAM" id="SSF53383">
    <property type="entry name" value="PLP-dependent transferases"/>
    <property type="match status" value="1"/>
</dbReference>
<keyword evidence="3" id="KW-0032">Aminotransferase</keyword>
<sequence>MLRTSASSDSKMGKVLNLDTINSRVRDMEYAVRGALPTRAEQLAQTLSCDSTKASLPFKQIIFCNLGNPQQLEQKPLTFLRQVSSLVEYPELLSPEKIEQTKLLFPGDAISRARSLLASVGPSIGAYTGSSGLLKVRQDVAKFIEHRDGFPSDPSNIQLTNGASEAVARILELVVSDPSVGIMIPIPQYPLYTATLTRLGAQAVPYYLQEESKWSMDVPGLTGILRAHREKGINVRAIVIINPGNPTGGVLSSKNMSEIVQFCEREKLVILADEVYQANTYDKKNTPFTSFKKVVSQLSSDVELFSFHSISKGMVGECGRRGGYLEMHNISDSVKDVLNKMASVSLCSNVPGQLAVDIMVNPPQPGDESHDQYNAELDSIYNSLKSRANKLYHAFNSLENVSCQPAQGAMYLFPQIKLPNKFIDYCSKDNKLPDQEYCMRMLESTGVCVVPGSGFGQVQGTFHFRTTFLPQEKYFDSFIHLLTVFHKDFMNQFR</sequence>
<evidence type="ECO:0000256" key="2">
    <source>
        <dbReference type="ARBA" id="ARBA00011738"/>
    </source>
</evidence>
<reference evidence="11 12" key="1">
    <citation type="journal article" date="2018" name="MBio">
        <title>Comparative Genomics Reveals the Core Gene Toolbox for the Fungus-Insect Symbiosis.</title>
        <authorList>
            <person name="Wang Y."/>
            <person name="Stata M."/>
            <person name="Wang W."/>
            <person name="Stajich J.E."/>
            <person name="White M.M."/>
            <person name="Moncalvo J.M."/>
        </authorList>
    </citation>
    <scope>NUCLEOTIDE SEQUENCE [LARGE SCALE GENOMIC DNA]</scope>
    <source>
        <strain evidence="11 12">SC-DP-2</strain>
    </source>
</reference>
<evidence type="ECO:0000313" key="12">
    <source>
        <dbReference type="Proteomes" id="UP000245609"/>
    </source>
</evidence>
<proteinExistence type="inferred from homology"/>
<keyword evidence="12" id="KW-1185">Reference proteome</keyword>
<evidence type="ECO:0000259" key="10">
    <source>
        <dbReference type="Pfam" id="PF00155"/>
    </source>
</evidence>
<dbReference type="AlphaFoldDB" id="A0A2T9Z4L9"/>
<dbReference type="Pfam" id="PF00155">
    <property type="entry name" value="Aminotran_1_2"/>
    <property type="match status" value="1"/>
</dbReference>
<dbReference type="CDD" id="cd00609">
    <property type="entry name" value="AAT_like"/>
    <property type="match status" value="1"/>
</dbReference>
<evidence type="ECO:0000313" key="11">
    <source>
        <dbReference type="EMBL" id="PVU99548.1"/>
    </source>
</evidence>
<comment type="similarity">
    <text evidence="6">Belongs to the class-I pyridoxal-phosphate-dependent aminotransferase family. Alanine aminotransferase subfamily.</text>
</comment>
<dbReference type="STRING" id="133381.A0A2T9Z4L9"/>
<dbReference type="PANTHER" id="PTHR11751:SF29">
    <property type="entry name" value="ALANINE TRANSAMINASE"/>
    <property type="match status" value="1"/>
</dbReference>
<name>A0A2T9Z4L9_9FUNG</name>
<evidence type="ECO:0000256" key="1">
    <source>
        <dbReference type="ARBA" id="ARBA00001933"/>
    </source>
</evidence>
<gene>
    <name evidence="11" type="ORF">BB560_005481</name>
</gene>
<comment type="subunit">
    <text evidence="2">Homodimer.</text>
</comment>
<evidence type="ECO:0000256" key="3">
    <source>
        <dbReference type="ARBA" id="ARBA00022576"/>
    </source>
</evidence>
<dbReference type="GO" id="GO:0042853">
    <property type="term" value="P:L-alanine catabolic process"/>
    <property type="evidence" value="ECO:0007669"/>
    <property type="project" value="UniProtKB-UniPathway"/>
</dbReference>
<evidence type="ECO:0000256" key="5">
    <source>
        <dbReference type="ARBA" id="ARBA00022898"/>
    </source>
</evidence>
<keyword evidence="5" id="KW-0663">Pyridoxal phosphate</keyword>
<comment type="caution">
    <text evidence="11">The sequence shown here is derived from an EMBL/GenBank/DDBJ whole genome shotgun (WGS) entry which is preliminary data.</text>
</comment>
<dbReference type="InterPro" id="IPR015422">
    <property type="entry name" value="PyrdxlP-dep_Trfase_small"/>
</dbReference>
<dbReference type="FunFam" id="3.40.640.10:FF:000012">
    <property type="entry name" value="alanine aminotransferase 2"/>
    <property type="match status" value="1"/>
</dbReference>
<dbReference type="FunFam" id="3.90.1150.10:FF:000010">
    <property type="entry name" value="Alanine aminotransferase 2"/>
    <property type="match status" value="1"/>
</dbReference>